<evidence type="ECO:0000256" key="6">
    <source>
        <dbReference type="ARBA" id="ARBA00022679"/>
    </source>
</evidence>
<keyword evidence="8 13" id="KW-0256">Endoplasmic reticulum</keyword>
<dbReference type="Pfam" id="PF05007">
    <property type="entry name" value="Mannosyl_trans"/>
    <property type="match status" value="2"/>
</dbReference>
<dbReference type="GO" id="GO:0051751">
    <property type="term" value="F:alpha-1,4-mannosyltransferase activity"/>
    <property type="evidence" value="ECO:0007669"/>
    <property type="project" value="InterPro"/>
</dbReference>
<evidence type="ECO:0000256" key="9">
    <source>
        <dbReference type="ARBA" id="ARBA00022989"/>
    </source>
</evidence>
<dbReference type="PANTHER" id="PTHR12886:SF0">
    <property type="entry name" value="GPI MANNOSYLTRANSFERASE 1"/>
    <property type="match status" value="1"/>
</dbReference>
<comment type="pathway">
    <text evidence="2 13">Glycolipid biosynthesis; glycosylphosphatidylinositol-anchor biosynthesis.</text>
</comment>
<sequence length="344" mass="40273">MKTIVSTLLVGVVTRLGLMLYGLWQDSVMAVKYTDVDYYVFTDAAKFMVKGESPYRRATYRYTPLLAWILQPNVWWSPIYGKILFILCDVFAGYLIYCILKKNHDVNTAHLCAQTWLLNPLPIVVSSRGNAECGIEFIQETYLYHVTRRDTRHNFSPYFYMLYLTGDSQISMALGLVAFIPQVALLLIISFSFYKDLPFCCFLHTFIFVSFNKVCTSQKYCPMITFGLFEKILEDISAYCHLIKLRFDQYFLWYLCILPLIIPRLYISLKEACFLILLWFGGQSMWLLPAYYLEFNGQNTFILIWMAGLMFLGINVWILHRFIHSYQPIMESRTALLNIKEKCP</sequence>
<evidence type="ECO:0000256" key="4">
    <source>
        <dbReference type="ARBA" id="ARBA00022502"/>
    </source>
</evidence>
<comment type="subcellular location">
    <subcellularLocation>
        <location evidence="1 13">Endoplasmic reticulum membrane</location>
        <topology evidence="1 13">Multi-pass membrane protein</topology>
    </subcellularLocation>
</comment>
<dbReference type="EC" id="2.4.1.-" evidence="13"/>
<organism evidence="14 15">
    <name type="scientific">Paralvinella palmiformis</name>
    <dbReference type="NCBI Taxonomy" id="53620"/>
    <lineage>
        <taxon>Eukaryota</taxon>
        <taxon>Metazoa</taxon>
        <taxon>Spiralia</taxon>
        <taxon>Lophotrochozoa</taxon>
        <taxon>Annelida</taxon>
        <taxon>Polychaeta</taxon>
        <taxon>Sedentaria</taxon>
        <taxon>Canalipalpata</taxon>
        <taxon>Terebellida</taxon>
        <taxon>Terebelliformia</taxon>
        <taxon>Alvinellidae</taxon>
        <taxon>Paralvinella</taxon>
    </lineage>
</organism>
<dbReference type="GO" id="GO:0006506">
    <property type="term" value="P:GPI anchor biosynthetic process"/>
    <property type="evidence" value="ECO:0007669"/>
    <property type="project" value="UniProtKB-KW"/>
</dbReference>
<name>A0AAD9K8F3_9ANNE</name>
<accession>A0AAD9K8F3</accession>
<keyword evidence="7 13" id="KW-0812">Transmembrane</keyword>
<feature type="transmembrane region" description="Helical" evidence="13">
    <location>
        <begin position="299"/>
        <end position="320"/>
    </location>
</feature>
<dbReference type="GO" id="GO:0005789">
    <property type="term" value="C:endoplasmic reticulum membrane"/>
    <property type="evidence" value="ECO:0007669"/>
    <property type="project" value="UniProtKB-SubCell"/>
</dbReference>
<protein>
    <recommendedName>
        <fullName evidence="12 13">GPI alpha-1,4-mannosyltransferase I, catalytic subunit</fullName>
        <ecNumber evidence="13">2.4.1.-</ecNumber>
    </recommendedName>
    <alternativeName>
        <fullName evidence="13">GPI mannosyltransferase I</fullName>
    </alternativeName>
</protein>
<dbReference type="PANTHER" id="PTHR12886">
    <property type="entry name" value="PIG-M MANNOSYLTRANSFERASE"/>
    <property type="match status" value="1"/>
</dbReference>
<comment type="caution">
    <text evidence="13">Lacks conserved residue(s) required for the propagation of feature annotation.</text>
</comment>
<evidence type="ECO:0000313" key="14">
    <source>
        <dbReference type="EMBL" id="KAK2166666.1"/>
    </source>
</evidence>
<evidence type="ECO:0000256" key="8">
    <source>
        <dbReference type="ARBA" id="ARBA00022824"/>
    </source>
</evidence>
<keyword evidence="9 13" id="KW-1133">Transmembrane helix</keyword>
<dbReference type="GO" id="GO:0004376">
    <property type="term" value="F:GPI mannosyltransferase activity"/>
    <property type="evidence" value="ECO:0007669"/>
    <property type="project" value="InterPro"/>
</dbReference>
<evidence type="ECO:0000256" key="13">
    <source>
        <dbReference type="RuleBase" id="RU365064"/>
    </source>
</evidence>
<keyword evidence="5 13" id="KW-0328">Glycosyltransferase</keyword>
<comment type="function">
    <text evidence="11 13">Catalytic subunit of the glycosylphosphatidylinositol-mannosyltransferase I complex which catalyzes the transfer of the first mannose, via an alpha-1,4 bond from a dolichol-phosphate-mannose (Dol-P-Man) to the glucosaminyl acyl phosphatidylinositol (GlcN-(acyl)PI) intermediate to generate alpha-D-Man-(1-&gt;4)-alpha-D-GlcN-(1-&gt;6)-(1-radyl,2-acyl-sn-glycero-3-phospho)-2-acyl-inositol and participates in the sixth step of the glycosylphosphatidylinositol-anchor biosynthesis.</text>
</comment>
<gene>
    <name evidence="14" type="ORF">LSH36_37g15022</name>
</gene>
<dbReference type="AlphaFoldDB" id="A0AAD9K8F3"/>
<evidence type="ECO:0000256" key="5">
    <source>
        <dbReference type="ARBA" id="ARBA00022676"/>
    </source>
</evidence>
<dbReference type="EMBL" id="JAODUP010000037">
    <property type="protein sequence ID" value="KAK2166666.1"/>
    <property type="molecule type" value="Genomic_DNA"/>
</dbReference>
<keyword evidence="6 13" id="KW-0808">Transferase</keyword>
<evidence type="ECO:0000256" key="11">
    <source>
        <dbReference type="ARBA" id="ARBA00093408"/>
    </source>
</evidence>
<comment type="similarity">
    <text evidence="3 13">Belongs to the PIGM family.</text>
</comment>
<keyword evidence="10 13" id="KW-0472">Membrane</keyword>
<feature type="transmembrane region" description="Helical" evidence="13">
    <location>
        <begin position="251"/>
        <end position="267"/>
    </location>
</feature>
<evidence type="ECO:0000313" key="15">
    <source>
        <dbReference type="Proteomes" id="UP001208570"/>
    </source>
</evidence>
<feature type="transmembrane region" description="Helical" evidence="13">
    <location>
        <begin position="274"/>
        <end position="293"/>
    </location>
</feature>
<comment type="caution">
    <text evidence="14">The sequence shown here is derived from an EMBL/GenBank/DDBJ whole genome shotgun (WGS) entry which is preliminary data.</text>
</comment>
<dbReference type="Proteomes" id="UP001208570">
    <property type="component" value="Unassembled WGS sequence"/>
</dbReference>
<evidence type="ECO:0000256" key="2">
    <source>
        <dbReference type="ARBA" id="ARBA00004687"/>
    </source>
</evidence>
<evidence type="ECO:0000256" key="12">
    <source>
        <dbReference type="ARBA" id="ARBA00093608"/>
    </source>
</evidence>
<evidence type="ECO:0000256" key="7">
    <source>
        <dbReference type="ARBA" id="ARBA00022692"/>
    </source>
</evidence>
<feature type="transmembrane region" description="Helical" evidence="13">
    <location>
        <begin position="79"/>
        <end position="100"/>
    </location>
</feature>
<dbReference type="InterPro" id="IPR007704">
    <property type="entry name" value="PIG-M"/>
</dbReference>
<feature type="transmembrane region" description="Helical" evidence="13">
    <location>
        <begin position="170"/>
        <end position="194"/>
    </location>
</feature>
<keyword evidence="15" id="KW-1185">Reference proteome</keyword>
<feature type="transmembrane region" description="Helical" evidence="13">
    <location>
        <begin position="7"/>
        <end position="24"/>
    </location>
</feature>
<reference evidence="14" key="1">
    <citation type="journal article" date="2023" name="Mol. Biol. Evol.">
        <title>Third-Generation Sequencing Reveals the Adaptive Role of the Epigenome in Three Deep-Sea Polychaetes.</title>
        <authorList>
            <person name="Perez M."/>
            <person name="Aroh O."/>
            <person name="Sun Y."/>
            <person name="Lan Y."/>
            <person name="Juniper S.K."/>
            <person name="Young C.R."/>
            <person name="Angers B."/>
            <person name="Qian P.Y."/>
        </authorList>
    </citation>
    <scope>NUCLEOTIDE SEQUENCE</scope>
    <source>
        <strain evidence="14">P08H-3</strain>
    </source>
</reference>
<keyword evidence="4 13" id="KW-0337">GPI-anchor biosynthesis</keyword>
<proteinExistence type="inferred from homology"/>
<evidence type="ECO:0000256" key="1">
    <source>
        <dbReference type="ARBA" id="ARBA00004477"/>
    </source>
</evidence>
<evidence type="ECO:0000256" key="10">
    <source>
        <dbReference type="ARBA" id="ARBA00023136"/>
    </source>
</evidence>
<evidence type="ECO:0000256" key="3">
    <source>
        <dbReference type="ARBA" id="ARBA00011071"/>
    </source>
</evidence>
<dbReference type="GO" id="GO:1990529">
    <property type="term" value="C:glycosylphosphatidylinositol-mannosyltransferase I complex"/>
    <property type="evidence" value="ECO:0007669"/>
    <property type="project" value="TreeGrafter"/>
</dbReference>